<feature type="non-terminal residue" evidence="1">
    <location>
        <position position="62"/>
    </location>
</feature>
<gene>
    <name evidence="1" type="ORF">S01H1_13365</name>
</gene>
<sequence>MCGQWVRNLFTSPSKELVMNAKRIARLSALGVIVAGSCFAVAQAAPWDALLSPGRVEADPDK</sequence>
<dbReference type="EMBL" id="BARS01006894">
    <property type="protein sequence ID" value="GAF75262.1"/>
    <property type="molecule type" value="Genomic_DNA"/>
</dbReference>
<comment type="caution">
    <text evidence="1">The sequence shown here is derived from an EMBL/GenBank/DDBJ whole genome shotgun (WGS) entry which is preliminary data.</text>
</comment>
<reference evidence="1" key="1">
    <citation type="journal article" date="2014" name="Front. Microbiol.">
        <title>High frequency of phylogenetically diverse reductive dehalogenase-homologous genes in deep subseafloor sedimentary metagenomes.</title>
        <authorList>
            <person name="Kawai M."/>
            <person name="Futagami T."/>
            <person name="Toyoda A."/>
            <person name="Takaki Y."/>
            <person name="Nishi S."/>
            <person name="Hori S."/>
            <person name="Arai W."/>
            <person name="Tsubouchi T."/>
            <person name="Morono Y."/>
            <person name="Uchiyama I."/>
            <person name="Ito T."/>
            <person name="Fujiyama A."/>
            <person name="Inagaki F."/>
            <person name="Takami H."/>
        </authorList>
    </citation>
    <scope>NUCLEOTIDE SEQUENCE</scope>
    <source>
        <strain evidence="1">Expedition CK06-06</strain>
    </source>
</reference>
<organism evidence="1">
    <name type="scientific">marine sediment metagenome</name>
    <dbReference type="NCBI Taxonomy" id="412755"/>
    <lineage>
        <taxon>unclassified sequences</taxon>
        <taxon>metagenomes</taxon>
        <taxon>ecological metagenomes</taxon>
    </lineage>
</organism>
<protein>
    <submittedName>
        <fullName evidence="1">Uncharacterized protein</fullName>
    </submittedName>
</protein>
<evidence type="ECO:0000313" key="1">
    <source>
        <dbReference type="EMBL" id="GAF75262.1"/>
    </source>
</evidence>
<proteinExistence type="predicted"/>
<name>X0SH84_9ZZZZ</name>
<dbReference type="AlphaFoldDB" id="X0SH84"/>
<accession>X0SH84</accession>